<accession>Q4C5Q0</accession>
<name>Q4C5Q0_CROWT</name>
<organism evidence="2 3">
    <name type="scientific">Crocosphaera watsonii WH 8501</name>
    <dbReference type="NCBI Taxonomy" id="165597"/>
    <lineage>
        <taxon>Bacteria</taxon>
        <taxon>Bacillati</taxon>
        <taxon>Cyanobacteriota</taxon>
        <taxon>Cyanophyceae</taxon>
        <taxon>Oscillatoriophycideae</taxon>
        <taxon>Chroococcales</taxon>
        <taxon>Aphanothecaceae</taxon>
        <taxon>Crocosphaera</taxon>
    </lineage>
</organism>
<comment type="caution">
    <text evidence="2">The sequence shown here is derived from an EMBL/GenBank/DDBJ whole genome shotgun (WGS) entry which is preliminary data.</text>
</comment>
<dbReference type="AlphaFoldDB" id="Q4C5Q0"/>
<evidence type="ECO:0000313" key="3">
    <source>
        <dbReference type="Proteomes" id="UP000003922"/>
    </source>
</evidence>
<reference evidence="2" key="1">
    <citation type="submission" date="2004-02" db="EMBL/GenBank/DDBJ databases">
        <authorList>
            <consortium name="DOE Joint Genome Institute"/>
        </authorList>
    </citation>
    <scope>NUCLEOTIDE SEQUENCE [LARGE SCALE GENOMIC DNA]</scope>
    <source>
        <strain evidence="2">WH 8501</strain>
    </source>
</reference>
<evidence type="ECO:0000313" key="2">
    <source>
        <dbReference type="EMBL" id="EAM51362.1"/>
    </source>
</evidence>
<dbReference type="Proteomes" id="UP000003922">
    <property type="component" value="Unassembled WGS sequence"/>
</dbReference>
<evidence type="ECO:0000256" key="1">
    <source>
        <dbReference type="SAM" id="SignalP"/>
    </source>
</evidence>
<dbReference type="KEGG" id="cwa:CwatDRAFT_4483"/>
<reference evidence="2" key="2">
    <citation type="submission" date="2005-06" db="EMBL/GenBank/DDBJ databases">
        <title>Sequencing of the draft genome and assembly of Crocosphaera watsonii WH 8501.</title>
        <authorList>
            <consortium name="US DOE Joint Genome Institute (JGI-PGF)"/>
            <person name="Copeland A."/>
            <person name="Lucas S."/>
            <person name="Lapidus A."/>
            <person name="Barry K."/>
            <person name="Detter C."/>
            <person name="Glavina T."/>
            <person name="Hammon N."/>
            <person name="Israni S."/>
            <person name="Pitluck S."/>
            <person name="Richardson P."/>
        </authorList>
    </citation>
    <scope>NUCLEOTIDE SEQUENCE [LARGE SCALE GENOMIC DNA]</scope>
    <source>
        <strain evidence="2">WH 8501</strain>
    </source>
</reference>
<feature type="chain" id="PRO_5004235330" description="PEP-CTERM protein-sorting domain-containing protein" evidence="1">
    <location>
        <begin position="20"/>
        <end position="223"/>
    </location>
</feature>
<protein>
    <recommendedName>
        <fullName evidence="4">PEP-CTERM protein-sorting domain-containing protein</fullName>
    </recommendedName>
</protein>
<sequence length="223" mass="23696">MYKTLLTATLALGITGMTALSTKASTLIFADNFNQENNGVRALNYSSFNNWDVTNGSVDLYGRASNGFGSLLVRTNGAFVDLDGSTGTAGTLTSKQTFTFNPGDILTLQYDLSPGARPNTSFGNNILIVSLGDIYRTVHATGVGFPLKTPFKSFSTTIHVTERTRGNLVFSHLGGDTQGIYLDNVRLSVEKAVVPEPLTILGAGTAIAFGAGFKRKLGKANKK</sequence>
<gene>
    <name evidence="2" type="ORF">CwatDRAFT_4483</name>
</gene>
<dbReference type="NCBIfam" id="TIGR04155">
    <property type="entry name" value="cyano_PEP"/>
    <property type="match status" value="1"/>
</dbReference>
<keyword evidence="1" id="KW-0732">Signal</keyword>
<dbReference type="InterPro" id="IPR026374">
    <property type="entry name" value="Cyano_PEP"/>
</dbReference>
<dbReference type="RefSeq" id="WP_007304876.1">
    <property type="nucleotide sequence ID" value="NZ_AADV02000005.1"/>
</dbReference>
<evidence type="ECO:0008006" key="4">
    <source>
        <dbReference type="Google" id="ProtNLM"/>
    </source>
</evidence>
<keyword evidence="3" id="KW-1185">Reference proteome</keyword>
<feature type="signal peptide" evidence="1">
    <location>
        <begin position="1"/>
        <end position="19"/>
    </location>
</feature>
<dbReference type="EMBL" id="AADV02000005">
    <property type="protein sequence ID" value="EAM51362.1"/>
    <property type="molecule type" value="Genomic_DNA"/>
</dbReference>
<proteinExistence type="predicted"/>
<reference evidence="2" key="3">
    <citation type="submission" date="2016-12" db="EMBL/GenBank/DDBJ databases">
        <title>Annotation of the draft genome assembly of Crocosphaera watsonii WH 8501.</title>
        <authorList>
            <consortium name="US DOE Joint Genome Institute (JGI-ORNL)"/>
            <person name="Larimer F."/>
            <person name="Land M."/>
        </authorList>
    </citation>
    <scope>NUCLEOTIDE SEQUENCE</scope>
    <source>
        <strain evidence="2">WH 8501</strain>
    </source>
</reference>